<dbReference type="EMBL" id="JBHUHZ010000002">
    <property type="protein sequence ID" value="MFD2163434.1"/>
    <property type="molecule type" value="Genomic_DNA"/>
</dbReference>
<comment type="caution">
    <text evidence="4">The sequence shown here is derived from an EMBL/GenBank/DDBJ whole genome shotgun (WGS) entry which is preliminary data.</text>
</comment>
<name>A0ABW4ZPB6_9SPHI</name>
<sequence length="353" mass="40552">MTEHQPKVPFELFLIGDTGDISLARPDPVLQTLCSHFDTDQPSGVIFLGDNIYPRGMPPISNILRKNAERTLNQHYEILKNYNGKLIFIAGNHDWNKGRKDGYDYIIRQEQYMRQLFGDREVFLPANGCPGPVEINLNEHLTIVAIDTQWWLQTGLRPIGKQYGCGVSTEEEFFEKLVEILDRNKGKHLLVAGHHPVYSYAIHGGKFKLKHHIFPLTLYDEDAWIPLPGIGSLLPLYRKFLGAREDIAHPRYRRLRKKLKEILAEYPGLIYAAGHEHNLQYISKQNNHFIVSGSGSKVKYVVQDGKHLRYGIKAKGFFKLRFEADGCVYLSAWVIDTTRKLPKGKLVYEEQII</sequence>
<dbReference type="PANTHER" id="PTHR10161:SF14">
    <property type="entry name" value="TARTRATE-RESISTANT ACID PHOSPHATASE TYPE 5"/>
    <property type="match status" value="1"/>
</dbReference>
<evidence type="ECO:0000313" key="5">
    <source>
        <dbReference type="Proteomes" id="UP001597387"/>
    </source>
</evidence>
<evidence type="ECO:0000313" key="4">
    <source>
        <dbReference type="EMBL" id="MFD2163434.1"/>
    </source>
</evidence>
<dbReference type="InterPro" id="IPR029052">
    <property type="entry name" value="Metallo-depent_PP-like"/>
</dbReference>
<keyword evidence="1" id="KW-0732">Signal</keyword>
<dbReference type="PANTHER" id="PTHR10161">
    <property type="entry name" value="TARTRATE-RESISTANT ACID PHOSPHATASE TYPE 5"/>
    <property type="match status" value="1"/>
</dbReference>
<evidence type="ECO:0000259" key="3">
    <source>
        <dbReference type="Pfam" id="PF00149"/>
    </source>
</evidence>
<organism evidence="4 5">
    <name type="scientific">Paradesertivirga mongoliensis</name>
    <dbReference type="NCBI Taxonomy" id="2100740"/>
    <lineage>
        <taxon>Bacteria</taxon>
        <taxon>Pseudomonadati</taxon>
        <taxon>Bacteroidota</taxon>
        <taxon>Sphingobacteriia</taxon>
        <taxon>Sphingobacteriales</taxon>
        <taxon>Sphingobacteriaceae</taxon>
        <taxon>Paradesertivirga</taxon>
    </lineage>
</organism>
<dbReference type="InterPro" id="IPR004843">
    <property type="entry name" value="Calcineurin-like_PHP"/>
</dbReference>
<dbReference type="Gene3D" id="3.60.21.10">
    <property type="match status" value="2"/>
</dbReference>
<gene>
    <name evidence="4" type="ORF">ACFSJU_13585</name>
</gene>
<reference evidence="5" key="1">
    <citation type="journal article" date="2019" name="Int. J. Syst. Evol. Microbiol.">
        <title>The Global Catalogue of Microorganisms (GCM) 10K type strain sequencing project: providing services to taxonomists for standard genome sequencing and annotation.</title>
        <authorList>
            <consortium name="The Broad Institute Genomics Platform"/>
            <consortium name="The Broad Institute Genome Sequencing Center for Infectious Disease"/>
            <person name="Wu L."/>
            <person name="Ma J."/>
        </authorList>
    </citation>
    <scope>NUCLEOTIDE SEQUENCE [LARGE SCALE GENOMIC DNA]</scope>
    <source>
        <strain evidence="5">KCTC 42217</strain>
    </source>
</reference>
<dbReference type="RefSeq" id="WP_255900877.1">
    <property type="nucleotide sequence ID" value="NZ_JAFMZO010000002.1"/>
</dbReference>
<feature type="domain" description="Calcineurin-like phosphoesterase" evidence="3">
    <location>
        <begin position="15"/>
        <end position="206"/>
    </location>
</feature>
<proteinExistence type="predicted"/>
<dbReference type="SUPFAM" id="SSF56300">
    <property type="entry name" value="Metallo-dependent phosphatases"/>
    <property type="match status" value="1"/>
</dbReference>
<protein>
    <submittedName>
        <fullName evidence="4">Metallophosphoesterase</fullName>
    </submittedName>
</protein>
<keyword evidence="5" id="KW-1185">Reference proteome</keyword>
<dbReference type="InterPro" id="IPR051558">
    <property type="entry name" value="Metallophosphoesterase_PAP"/>
</dbReference>
<keyword evidence="2" id="KW-0378">Hydrolase</keyword>
<evidence type="ECO:0000256" key="2">
    <source>
        <dbReference type="ARBA" id="ARBA00022801"/>
    </source>
</evidence>
<dbReference type="Pfam" id="PF00149">
    <property type="entry name" value="Metallophos"/>
    <property type="match status" value="1"/>
</dbReference>
<dbReference type="Proteomes" id="UP001597387">
    <property type="component" value="Unassembled WGS sequence"/>
</dbReference>
<evidence type="ECO:0000256" key="1">
    <source>
        <dbReference type="ARBA" id="ARBA00022729"/>
    </source>
</evidence>
<accession>A0ABW4ZPB6</accession>